<name>A0A9J6P873_9CLOT</name>
<keyword evidence="1" id="KW-0472">Membrane</keyword>
<gene>
    <name evidence="2" type="ORF">KDK92_21030</name>
</gene>
<dbReference type="AlphaFoldDB" id="A0A9J6P873"/>
<reference evidence="2" key="2">
    <citation type="submission" date="2021-04" db="EMBL/GenBank/DDBJ databases">
        <authorList>
            <person name="Dong X."/>
        </authorList>
    </citation>
    <scope>NUCLEOTIDE SEQUENCE</scope>
    <source>
        <strain evidence="2">ZWT</strain>
    </source>
</reference>
<feature type="transmembrane region" description="Helical" evidence="1">
    <location>
        <begin position="145"/>
        <end position="170"/>
    </location>
</feature>
<dbReference type="EMBL" id="JAGSOJ010000005">
    <property type="protein sequence ID" value="MCM1992214.1"/>
    <property type="molecule type" value="Genomic_DNA"/>
</dbReference>
<dbReference type="Proteomes" id="UP001056429">
    <property type="component" value="Unassembled WGS sequence"/>
</dbReference>
<keyword evidence="1" id="KW-1133">Transmembrane helix</keyword>
<sequence length="255" mass="28409">MGTLIRLELRKMLLKKRMLIVWALVLFLSFIMITDISIDETYAMIFDKGYGLVPLMGLMMFMMFSGGYTSEYSSNMGSLIKTTKYGKREFVIGKALAAGIGASIINLSIFLTICFSALSKFNFARLDLPLKSLWYFGNSGSDITVLQMILIMIVTIIIGSFFFAQIGLFLSSISKSAAIPFIFGGLIMGLPYIAEDFLPRGLVKYLGLTPLWGMMSCELIRYKVPVIMPIILLVIMGAGIIVLPRFTVKAFLKDK</sequence>
<dbReference type="RefSeq" id="WP_250861378.1">
    <property type="nucleotide sequence ID" value="NZ_JAGSOJ010000005.1"/>
</dbReference>
<keyword evidence="1" id="KW-0812">Transmembrane</keyword>
<feature type="transmembrane region" description="Helical" evidence="1">
    <location>
        <begin position="177"/>
        <end position="194"/>
    </location>
</feature>
<accession>A0A9J6P873</accession>
<feature type="transmembrane region" description="Helical" evidence="1">
    <location>
        <begin position="20"/>
        <end position="38"/>
    </location>
</feature>
<evidence type="ECO:0000256" key="1">
    <source>
        <dbReference type="SAM" id="Phobius"/>
    </source>
</evidence>
<keyword evidence="3" id="KW-1185">Reference proteome</keyword>
<proteinExistence type="predicted"/>
<feature type="transmembrane region" description="Helical" evidence="1">
    <location>
        <begin position="226"/>
        <end position="248"/>
    </location>
</feature>
<feature type="transmembrane region" description="Helical" evidence="1">
    <location>
        <begin position="91"/>
        <end position="118"/>
    </location>
</feature>
<evidence type="ECO:0000313" key="3">
    <source>
        <dbReference type="Proteomes" id="UP001056429"/>
    </source>
</evidence>
<evidence type="ECO:0000313" key="2">
    <source>
        <dbReference type="EMBL" id="MCM1992214.1"/>
    </source>
</evidence>
<reference evidence="2" key="1">
    <citation type="journal article" date="2021" name="mSystems">
        <title>Bacteria and Archaea Synergistically Convert Glycine Betaine to Biogenic Methane in the Formosa Cold Seep of the South China Sea.</title>
        <authorList>
            <person name="Li L."/>
            <person name="Zhang W."/>
            <person name="Zhang S."/>
            <person name="Song L."/>
            <person name="Sun Q."/>
            <person name="Zhang H."/>
            <person name="Xiang H."/>
            <person name="Dong X."/>
        </authorList>
    </citation>
    <scope>NUCLEOTIDE SEQUENCE</scope>
    <source>
        <strain evidence="2">ZWT</strain>
    </source>
</reference>
<comment type="caution">
    <text evidence="2">The sequence shown here is derived from an EMBL/GenBank/DDBJ whole genome shotgun (WGS) entry which is preliminary data.</text>
</comment>
<protein>
    <submittedName>
        <fullName evidence="2">Uncharacterized protein</fullName>
    </submittedName>
</protein>
<organism evidence="2 3">
    <name type="scientific">Oceanirhabdus seepicola</name>
    <dbReference type="NCBI Taxonomy" id="2828781"/>
    <lineage>
        <taxon>Bacteria</taxon>
        <taxon>Bacillati</taxon>
        <taxon>Bacillota</taxon>
        <taxon>Clostridia</taxon>
        <taxon>Eubacteriales</taxon>
        <taxon>Clostridiaceae</taxon>
        <taxon>Oceanirhabdus</taxon>
    </lineage>
</organism>
<feature type="transmembrane region" description="Helical" evidence="1">
    <location>
        <begin position="50"/>
        <end position="70"/>
    </location>
</feature>